<feature type="signal peptide" evidence="1">
    <location>
        <begin position="1"/>
        <end position="20"/>
    </location>
</feature>
<evidence type="ECO:0000313" key="3">
    <source>
        <dbReference type="Proteomes" id="UP001057455"/>
    </source>
</evidence>
<evidence type="ECO:0000256" key="1">
    <source>
        <dbReference type="SAM" id="SignalP"/>
    </source>
</evidence>
<accession>A0A9W5TCL3</accession>
<reference evidence="2" key="1">
    <citation type="submission" date="2019-12" db="EMBL/GenBank/DDBJ databases">
        <title>Genome sequence of Babesia ovis.</title>
        <authorList>
            <person name="Yamagishi J."/>
            <person name="Sevinc F."/>
            <person name="Xuan X."/>
        </authorList>
    </citation>
    <scope>NUCLEOTIDE SEQUENCE</scope>
    <source>
        <strain evidence="2">Selcuk</strain>
    </source>
</reference>
<protein>
    <submittedName>
        <fullName evidence="2">Pleckstrin homology domain-containing family N member 1, putative</fullName>
    </submittedName>
</protein>
<evidence type="ECO:0000313" key="2">
    <source>
        <dbReference type="EMBL" id="GFE55804.1"/>
    </source>
</evidence>
<gene>
    <name evidence="2" type="ORF">BaOVIS_032080</name>
</gene>
<name>A0A9W5TCL3_BABOV</name>
<organism evidence="2 3">
    <name type="scientific">Babesia ovis</name>
    <dbReference type="NCBI Taxonomy" id="5869"/>
    <lineage>
        <taxon>Eukaryota</taxon>
        <taxon>Sar</taxon>
        <taxon>Alveolata</taxon>
        <taxon>Apicomplexa</taxon>
        <taxon>Aconoidasida</taxon>
        <taxon>Piroplasmida</taxon>
        <taxon>Babesiidae</taxon>
        <taxon>Babesia</taxon>
    </lineage>
</organism>
<comment type="caution">
    <text evidence="2">The sequence shown here is derived from an EMBL/GenBank/DDBJ whole genome shotgun (WGS) entry which is preliminary data.</text>
</comment>
<keyword evidence="3" id="KW-1185">Reference proteome</keyword>
<dbReference type="Proteomes" id="UP001057455">
    <property type="component" value="Unassembled WGS sequence"/>
</dbReference>
<dbReference type="AlphaFoldDB" id="A0A9W5TCL3"/>
<feature type="chain" id="PRO_5040866834" evidence="1">
    <location>
        <begin position="21"/>
        <end position="193"/>
    </location>
</feature>
<proteinExistence type="predicted"/>
<dbReference type="OrthoDB" id="10468705at2759"/>
<sequence length="193" mass="21702">MVAFAIYLPLLLASIAHVNSLRGSVTDDMEPKFVTYDMWVKYCKRIVPELKQTYDAASSDVEKAGNPAKISMIKRSLSKFFVSVNSVEAKCTELDALVKDDDLSDGTPETILKLDKAARPFGRQMLAAVVQSHQDYVTYKVIYETEKVERDYLAAIKFVEKQVIAMIPCSSFYCIKRLVLLLPALITLCSFLL</sequence>
<keyword evidence="1" id="KW-0732">Signal</keyword>
<dbReference type="EMBL" id="BLIY01000024">
    <property type="protein sequence ID" value="GFE55804.1"/>
    <property type="molecule type" value="Genomic_DNA"/>
</dbReference>